<protein>
    <submittedName>
        <fullName evidence="1">Uncharacterized protein</fullName>
    </submittedName>
</protein>
<gene>
    <name evidence="1" type="ORF">ColLi_13834</name>
</gene>
<dbReference type="Proteomes" id="UP001055172">
    <property type="component" value="Unassembled WGS sequence"/>
</dbReference>
<evidence type="ECO:0000313" key="1">
    <source>
        <dbReference type="EMBL" id="GJC90996.1"/>
    </source>
</evidence>
<reference evidence="1 2" key="1">
    <citation type="submission" date="2021-07" db="EMBL/GenBank/DDBJ databases">
        <title>Genome data of Colletotrichum spaethianum.</title>
        <authorList>
            <person name="Utami Y.D."/>
            <person name="Hiruma K."/>
        </authorList>
    </citation>
    <scope>NUCLEOTIDE SEQUENCE [LARGE SCALE GENOMIC DNA]</scope>
    <source>
        <strain evidence="1 2">MAFF 242679</strain>
    </source>
</reference>
<sequence>MVIYWSARKIAISSPDPMLVYLFLPFNFYSNVPYETIRVPYPLSYFSSRKNVPICGALDTHGGPFCYEYK</sequence>
<keyword evidence="2" id="KW-1185">Reference proteome</keyword>
<name>A0AA37H309_9PEZI</name>
<evidence type="ECO:0000313" key="2">
    <source>
        <dbReference type="Proteomes" id="UP001055172"/>
    </source>
</evidence>
<dbReference type="EMBL" id="BPPX01000065">
    <property type="protein sequence ID" value="GJC90996.1"/>
    <property type="molecule type" value="Genomic_DNA"/>
</dbReference>
<proteinExistence type="predicted"/>
<dbReference type="AlphaFoldDB" id="A0AA37H309"/>
<organism evidence="1 2">
    <name type="scientific">Colletotrichum liriopes</name>
    <dbReference type="NCBI Taxonomy" id="708192"/>
    <lineage>
        <taxon>Eukaryota</taxon>
        <taxon>Fungi</taxon>
        <taxon>Dikarya</taxon>
        <taxon>Ascomycota</taxon>
        <taxon>Pezizomycotina</taxon>
        <taxon>Sordariomycetes</taxon>
        <taxon>Hypocreomycetidae</taxon>
        <taxon>Glomerellales</taxon>
        <taxon>Glomerellaceae</taxon>
        <taxon>Colletotrichum</taxon>
        <taxon>Colletotrichum spaethianum species complex</taxon>
    </lineage>
</organism>
<accession>A0AA37H309</accession>
<comment type="caution">
    <text evidence="1">The sequence shown here is derived from an EMBL/GenBank/DDBJ whole genome shotgun (WGS) entry which is preliminary data.</text>
</comment>